<organism evidence="1 2">
    <name type="scientific">Maribellus luteus</name>
    <dbReference type="NCBI Taxonomy" id="2305463"/>
    <lineage>
        <taxon>Bacteria</taxon>
        <taxon>Pseudomonadati</taxon>
        <taxon>Bacteroidota</taxon>
        <taxon>Bacteroidia</taxon>
        <taxon>Marinilabiliales</taxon>
        <taxon>Prolixibacteraceae</taxon>
        <taxon>Maribellus</taxon>
    </lineage>
</organism>
<keyword evidence="2" id="KW-1185">Reference proteome</keyword>
<proteinExistence type="predicted"/>
<protein>
    <submittedName>
        <fullName evidence="1">Uncharacterized protein</fullName>
    </submittedName>
</protein>
<reference evidence="1 2" key="1">
    <citation type="submission" date="2018-08" db="EMBL/GenBank/DDBJ databases">
        <title>Pallidiluteibacterium maritimus gen. nov., sp. nov., isolated from coastal sediment.</title>
        <authorList>
            <person name="Zhou L.Y."/>
        </authorList>
    </citation>
    <scope>NUCLEOTIDE SEQUENCE [LARGE SCALE GENOMIC DNA]</scope>
    <source>
        <strain evidence="1 2">XSD2</strain>
    </source>
</reference>
<evidence type="ECO:0000313" key="1">
    <source>
        <dbReference type="EMBL" id="RIJ49309.1"/>
    </source>
</evidence>
<dbReference type="AlphaFoldDB" id="A0A399T2P8"/>
<accession>A0A399T2P8</accession>
<comment type="caution">
    <text evidence="1">The sequence shown here is derived from an EMBL/GenBank/DDBJ whole genome shotgun (WGS) entry which is preliminary data.</text>
</comment>
<name>A0A399T2P8_9BACT</name>
<sequence>MLVCHWFQTKDIQAKKTIDSNCSLIKPQKLLNVYAKLLFLNVFRICLSQPIHQKIICSEHKCQKTQETSDEKGRKIQEK</sequence>
<gene>
    <name evidence="1" type="ORF">D1614_07115</name>
</gene>
<dbReference type="Proteomes" id="UP000265926">
    <property type="component" value="Unassembled WGS sequence"/>
</dbReference>
<evidence type="ECO:0000313" key="2">
    <source>
        <dbReference type="Proteomes" id="UP000265926"/>
    </source>
</evidence>
<dbReference type="EMBL" id="QWGR01000003">
    <property type="protein sequence ID" value="RIJ49309.1"/>
    <property type="molecule type" value="Genomic_DNA"/>
</dbReference>